<keyword evidence="5" id="KW-0539">Nucleus</keyword>
<dbReference type="Pfam" id="PF07303">
    <property type="entry name" value="Occludin_ELL"/>
    <property type="match status" value="1"/>
</dbReference>
<dbReference type="Pfam" id="PF10390">
    <property type="entry name" value="ELL"/>
    <property type="match status" value="1"/>
</dbReference>
<dbReference type="InterPro" id="IPR031176">
    <property type="entry name" value="ELL/occludin"/>
</dbReference>
<dbReference type="PANTHER" id="PTHR23288">
    <property type="entry name" value="OCCLUDIN AND RNA POLYMERASE II ELONGATION FACTOR ELL"/>
    <property type="match status" value="1"/>
</dbReference>
<dbReference type="PROSITE" id="PS51980">
    <property type="entry name" value="OCEL"/>
    <property type="match status" value="1"/>
</dbReference>
<feature type="compositionally biased region" description="Polar residues" evidence="7">
    <location>
        <begin position="521"/>
        <end position="546"/>
    </location>
</feature>
<dbReference type="Gene3D" id="6.10.140.340">
    <property type="match status" value="1"/>
</dbReference>
<feature type="domain" description="OCEL" evidence="8">
    <location>
        <begin position="612"/>
        <end position="720"/>
    </location>
</feature>
<feature type="compositionally biased region" description="Polar residues" evidence="7">
    <location>
        <begin position="559"/>
        <end position="574"/>
    </location>
</feature>
<dbReference type="EMBL" id="CAJPEX010000041">
    <property type="protein sequence ID" value="CAG0912691.1"/>
    <property type="molecule type" value="Genomic_DNA"/>
</dbReference>
<feature type="compositionally biased region" description="Low complexity" evidence="7">
    <location>
        <begin position="244"/>
        <end position="266"/>
    </location>
</feature>
<feature type="compositionally biased region" description="Basic residues" evidence="7">
    <location>
        <begin position="423"/>
        <end position="432"/>
    </location>
</feature>
<feature type="compositionally biased region" description="Low complexity" evidence="7">
    <location>
        <begin position="381"/>
        <end position="407"/>
    </location>
</feature>
<organism evidence="9">
    <name type="scientific">Notodromas monacha</name>
    <dbReference type="NCBI Taxonomy" id="399045"/>
    <lineage>
        <taxon>Eukaryota</taxon>
        <taxon>Metazoa</taxon>
        <taxon>Ecdysozoa</taxon>
        <taxon>Arthropoda</taxon>
        <taxon>Crustacea</taxon>
        <taxon>Oligostraca</taxon>
        <taxon>Ostracoda</taxon>
        <taxon>Podocopa</taxon>
        <taxon>Podocopida</taxon>
        <taxon>Cypridocopina</taxon>
        <taxon>Cypridoidea</taxon>
        <taxon>Cyprididae</taxon>
        <taxon>Notodromas</taxon>
    </lineage>
</organism>
<proteinExistence type="inferred from homology"/>
<dbReference type="GO" id="GO:0008023">
    <property type="term" value="C:transcription elongation factor complex"/>
    <property type="evidence" value="ECO:0007669"/>
    <property type="project" value="InterPro"/>
</dbReference>
<evidence type="ECO:0000256" key="2">
    <source>
        <dbReference type="ARBA" id="ARBA00009171"/>
    </source>
</evidence>
<feature type="compositionally biased region" description="Gly residues" evidence="7">
    <location>
        <begin position="204"/>
        <end position="214"/>
    </location>
</feature>
<feature type="region of interest" description="Disordered" evidence="7">
    <location>
        <begin position="168"/>
        <end position="293"/>
    </location>
</feature>
<keyword evidence="10" id="KW-1185">Reference proteome</keyword>
<gene>
    <name evidence="9" type="ORF">NMOB1V02_LOCUS468</name>
</gene>
<dbReference type="AlphaFoldDB" id="A0A7R9BEB8"/>
<dbReference type="OrthoDB" id="6284217at2759"/>
<dbReference type="InterPro" id="IPR036390">
    <property type="entry name" value="WH_DNA-bd_sf"/>
</dbReference>
<dbReference type="SUPFAM" id="SSF46785">
    <property type="entry name" value="Winged helix' DNA-binding domain"/>
    <property type="match status" value="1"/>
</dbReference>
<evidence type="ECO:0000256" key="5">
    <source>
        <dbReference type="ARBA" id="ARBA00023242"/>
    </source>
</evidence>
<dbReference type="InterPro" id="IPR010844">
    <property type="entry name" value="Occludin_ELL"/>
</dbReference>
<evidence type="ECO:0000256" key="4">
    <source>
        <dbReference type="ARBA" id="ARBA00023163"/>
    </source>
</evidence>
<feature type="compositionally biased region" description="Low complexity" evidence="7">
    <location>
        <begin position="215"/>
        <end position="228"/>
    </location>
</feature>
<dbReference type="GO" id="GO:0000987">
    <property type="term" value="F:cis-regulatory region sequence-specific DNA binding"/>
    <property type="evidence" value="ECO:0007669"/>
    <property type="project" value="TreeGrafter"/>
</dbReference>
<evidence type="ECO:0000256" key="3">
    <source>
        <dbReference type="ARBA" id="ARBA00023015"/>
    </source>
</evidence>
<dbReference type="GO" id="GO:0032968">
    <property type="term" value="P:positive regulation of transcription elongation by RNA polymerase II"/>
    <property type="evidence" value="ECO:0007669"/>
    <property type="project" value="TreeGrafter"/>
</dbReference>
<dbReference type="EMBL" id="OA882078">
    <property type="protein sequence ID" value="CAD7272539.1"/>
    <property type="molecule type" value="Genomic_DNA"/>
</dbReference>
<evidence type="ECO:0000259" key="8">
    <source>
        <dbReference type="PROSITE" id="PS51980"/>
    </source>
</evidence>
<feature type="region of interest" description="Disordered" evidence="7">
    <location>
        <begin position="376"/>
        <end position="581"/>
    </location>
</feature>
<evidence type="ECO:0000313" key="9">
    <source>
        <dbReference type="EMBL" id="CAD7272539.1"/>
    </source>
</evidence>
<feature type="compositionally biased region" description="Polar residues" evidence="7">
    <location>
        <begin position="275"/>
        <end position="291"/>
    </location>
</feature>
<reference evidence="9" key="1">
    <citation type="submission" date="2020-11" db="EMBL/GenBank/DDBJ databases">
        <authorList>
            <person name="Tran Van P."/>
        </authorList>
    </citation>
    <scope>NUCLEOTIDE SEQUENCE</scope>
</reference>
<accession>A0A7R9BEB8</accession>
<evidence type="ECO:0000313" key="10">
    <source>
        <dbReference type="Proteomes" id="UP000678499"/>
    </source>
</evidence>
<dbReference type="InterPro" id="IPR042065">
    <property type="entry name" value="E3_ELL-like"/>
</dbReference>
<sequence length="727" mass="79872">MRSDLDGSGEADMRTLDVFQTHSRIVFDPENRVVTRRWQSRLTNQSKRAFLDAEYTASKSSFARHHRGAGCAKFRVPFLEIGPQPGFVIVSKGGASYLGTWLRGSGLPLMQEAGSLHSLGPLLYRLRIQAKDDVYETTKQRMTSAREESEKNCTKMIKPCAMVGRMIKVKSGTTRPHPTVPATTSKPEPPRAFGSRENRRPGFSGRGPGPGPGSSNGPLSSSGTTGTGASQHQPVPGPPKFPGSVSRHSGQSSSALPSASSIPGAAKASGPLVNQRHSSPASTNSRRSNVTDIMKKPLRERIVHLLAVRSYKKPELVDRLRRDGLREKDKVTEALNGISYMKDNTYHLAKHAWSEVNEDWPFYTLQDKQTIKWRKPETLTPPSDSSSSSGHSPVPSSGSTSPPGNGSYKRPGFFDPAEGIPTKKVRISHYKRPQAGPDETRIILPHGNGPQSGPGSSLVCGSGISFGSRGSLKPDMLPGSKPPLAQVDKRPDNFGDRSRSDRRVFTMTDSARDELSKRQSKSLPTSERPSQTPPTVASGGASSDSMFTVPEWGGRSSGRYGQSTTTCLQPTPESSPDARRVEENELLAKKSSKIANAASVDTSDFSPEEIPEDFLKSFGTIETWEQRNQYKAIFNKEYDEYRKLYAKFNGIAQEFSDLEAHLKKCEAGSEARAGARKRIQDHYDSTKNADYIEKRRRLSYLHAKLAHIKRLVVEFHEKEVPTVRAAV</sequence>
<keyword evidence="3" id="KW-0805">Transcription regulation</keyword>
<dbReference type="SUPFAM" id="SSF144292">
    <property type="entry name" value="occludin/ELL-like"/>
    <property type="match status" value="1"/>
</dbReference>
<dbReference type="Gene3D" id="1.10.10.2670">
    <property type="entry name" value="E3 ubiquitin-protein ligase"/>
    <property type="match status" value="1"/>
</dbReference>
<name>A0A7R9BEB8_9CRUS</name>
<dbReference type="GO" id="GO:0042795">
    <property type="term" value="P:snRNA transcription by RNA polymerase II"/>
    <property type="evidence" value="ECO:0007669"/>
    <property type="project" value="TreeGrafter"/>
</dbReference>
<dbReference type="GO" id="GO:0006368">
    <property type="term" value="P:transcription elongation by RNA polymerase II"/>
    <property type="evidence" value="ECO:0007669"/>
    <property type="project" value="InterPro"/>
</dbReference>
<dbReference type="InterPro" id="IPR019464">
    <property type="entry name" value="ELL_N"/>
</dbReference>
<feature type="compositionally biased region" description="Polar residues" evidence="7">
    <location>
        <begin position="171"/>
        <end position="186"/>
    </location>
</feature>
<evidence type="ECO:0000256" key="6">
    <source>
        <dbReference type="PROSITE-ProRule" id="PRU01324"/>
    </source>
</evidence>
<evidence type="ECO:0000256" key="1">
    <source>
        <dbReference type="ARBA" id="ARBA00004123"/>
    </source>
</evidence>
<comment type="subcellular location">
    <subcellularLocation>
        <location evidence="1">Nucleus</location>
    </subcellularLocation>
</comment>
<evidence type="ECO:0000256" key="7">
    <source>
        <dbReference type="SAM" id="MobiDB-lite"/>
    </source>
</evidence>
<protein>
    <recommendedName>
        <fullName evidence="8">OCEL domain-containing protein</fullName>
    </recommendedName>
</protein>
<keyword evidence="4" id="KW-0804">Transcription</keyword>
<dbReference type="PANTHER" id="PTHR23288:SF17">
    <property type="entry name" value="RNA POLYMERASE II ELONGATION FACTOR ELL"/>
    <property type="match status" value="1"/>
</dbReference>
<feature type="compositionally biased region" description="Basic and acidic residues" evidence="7">
    <location>
        <begin position="487"/>
        <end position="517"/>
    </location>
</feature>
<comment type="similarity">
    <text evidence="2 6">Belongs to the ELL/occludin family.</text>
</comment>
<dbReference type="Proteomes" id="UP000678499">
    <property type="component" value="Unassembled WGS sequence"/>
</dbReference>